<dbReference type="GO" id="GO:0005886">
    <property type="term" value="C:plasma membrane"/>
    <property type="evidence" value="ECO:0007669"/>
    <property type="project" value="UniProtKB-SubCell"/>
</dbReference>
<dbReference type="OrthoDB" id="57886at2"/>
<reference evidence="13 14" key="1">
    <citation type="submission" date="2013-09" db="EMBL/GenBank/DDBJ databases">
        <title>Complete genome sequence of Corynebacterium doosanense CAU 212(T) (=DSM 45436(T)), isolated from activated sludge.</title>
        <authorList>
            <person name="Schaffert L."/>
            <person name="Albersmeier A."/>
            <person name="Kalinowski J."/>
            <person name="Ruckert C."/>
        </authorList>
    </citation>
    <scope>NUCLEOTIDE SEQUENCE [LARGE SCALE GENOMIC DNA]</scope>
    <source>
        <strain evidence="13 14">CAU 212</strain>
    </source>
</reference>
<evidence type="ECO:0000313" key="13">
    <source>
        <dbReference type="EMBL" id="AIT60709.1"/>
    </source>
</evidence>
<dbReference type="KEGG" id="cdo:CDOO_05175"/>
<dbReference type="Pfam" id="PF00999">
    <property type="entry name" value="Na_H_Exchanger"/>
    <property type="match status" value="1"/>
</dbReference>
<dbReference type="HOGENOM" id="CLU_005912_8_2_11"/>
<sequence>MTYLFMLIGLLLATVIVAALGDRFGLPWPALLTVVVAPALFIPGVPDWQIPADLMLPIFLPPLLWSLARRTSWGMIKAQSSVIWSMSIVLVFLTIAALTGTALIMLPGIGIAAAIVLAAALAPPDPVAVDAVAGPAGIPRRITGTLQTEGLFNDAASIVTFHAALSALLAGSHVDIGRGFVEFVYSSVAAVLLGLIVGRVSAWFIDHVADHAARNALTWVIPFAVYILAEEIHASGVIAIVIAAVEMHSRATVTSEDRLSGHSFWETVEMLFTGVAFGLIGLSFRSAIETVGSELWHAVLVGVVLSAVAFAVRFAWMWVIYRLNVAKGKISSAPLRMQEVLLMAWSGMRGLVTLALVLSIPAGAFDFHHELTVIALTVLVCTMVIPGLLLPWLVGVLDLDSGPDAAGDRAVALLNVRAREAAQNAVIAKARELPPEQLEAVQHWMDQQLIQEEIDPQGYQERREKLEKMRAKSQMARIDALKAAEAEMLKARAEPGINPAYVDEVLADIDRMLIAAGGPGPRGAGEDISEMVHERKMQYLASRKNRELEPGTVDEDRTQH</sequence>
<evidence type="ECO:0000256" key="6">
    <source>
        <dbReference type="ARBA" id="ARBA00023053"/>
    </source>
</evidence>
<evidence type="ECO:0000256" key="2">
    <source>
        <dbReference type="ARBA" id="ARBA00022448"/>
    </source>
</evidence>
<feature type="domain" description="Cation/H+ exchanger transmembrane" evidence="12">
    <location>
        <begin position="15"/>
        <end position="394"/>
    </location>
</feature>
<dbReference type="GO" id="GO:0015385">
    <property type="term" value="F:sodium:proton antiporter activity"/>
    <property type="evidence" value="ECO:0007669"/>
    <property type="project" value="InterPro"/>
</dbReference>
<dbReference type="GO" id="GO:0051453">
    <property type="term" value="P:regulation of intracellular pH"/>
    <property type="evidence" value="ECO:0007669"/>
    <property type="project" value="TreeGrafter"/>
</dbReference>
<evidence type="ECO:0000256" key="5">
    <source>
        <dbReference type="ARBA" id="ARBA00022989"/>
    </source>
</evidence>
<feature type="transmembrane region" description="Helical" evidence="11">
    <location>
        <begin position="340"/>
        <end position="365"/>
    </location>
</feature>
<proteinExistence type="predicted"/>
<feature type="compositionally biased region" description="Basic and acidic residues" evidence="10">
    <location>
        <begin position="544"/>
        <end position="560"/>
    </location>
</feature>
<protein>
    <submittedName>
        <fullName evidence="13">Sodium:proton antiporter</fullName>
    </submittedName>
</protein>
<dbReference type="Proteomes" id="UP000029914">
    <property type="component" value="Chromosome"/>
</dbReference>
<evidence type="ECO:0000259" key="12">
    <source>
        <dbReference type="Pfam" id="PF00999"/>
    </source>
</evidence>
<keyword evidence="9" id="KW-0739">Sodium transport</keyword>
<dbReference type="InterPro" id="IPR018422">
    <property type="entry name" value="Cation/H_exchanger_CPA1"/>
</dbReference>
<feature type="transmembrane region" description="Helical" evidence="11">
    <location>
        <begin position="217"/>
        <end position="243"/>
    </location>
</feature>
<dbReference type="InterPro" id="IPR006153">
    <property type="entry name" value="Cation/H_exchanger_TM"/>
</dbReference>
<dbReference type="STRING" id="558173.CDOO_05175"/>
<evidence type="ECO:0000256" key="8">
    <source>
        <dbReference type="ARBA" id="ARBA00023136"/>
    </source>
</evidence>
<feature type="transmembrane region" description="Helical" evidence="11">
    <location>
        <begin position="296"/>
        <end position="319"/>
    </location>
</feature>
<feature type="transmembrane region" description="Helical" evidence="11">
    <location>
        <begin position="183"/>
        <end position="205"/>
    </location>
</feature>
<organism evidence="13 14">
    <name type="scientific">Corynebacterium doosanense CAU 212 = DSM 45436</name>
    <dbReference type="NCBI Taxonomy" id="558173"/>
    <lineage>
        <taxon>Bacteria</taxon>
        <taxon>Bacillati</taxon>
        <taxon>Actinomycetota</taxon>
        <taxon>Actinomycetes</taxon>
        <taxon>Mycobacteriales</taxon>
        <taxon>Corynebacteriaceae</taxon>
        <taxon>Corynebacterium</taxon>
    </lineage>
</organism>
<comment type="subcellular location">
    <subcellularLocation>
        <location evidence="1">Cell membrane</location>
        <topology evidence="1">Multi-pass membrane protein</topology>
    </subcellularLocation>
</comment>
<evidence type="ECO:0000313" key="14">
    <source>
        <dbReference type="Proteomes" id="UP000029914"/>
    </source>
</evidence>
<dbReference type="GO" id="GO:0015386">
    <property type="term" value="F:potassium:proton antiporter activity"/>
    <property type="evidence" value="ECO:0007669"/>
    <property type="project" value="TreeGrafter"/>
</dbReference>
<keyword evidence="5 11" id="KW-1133">Transmembrane helix</keyword>
<keyword evidence="7" id="KW-0406">Ion transport</keyword>
<keyword evidence="4 11" id="KW-0812">Transmembrane</keyword>
<dbReference type="PANTHER" id="PTHR10110:SF86">
    <property type="entry name" value="SODIUM_HYDROGEN EXCHANGER 7"/>
    <property type="match status" value="1"/>
</dbReference>
<keyword evidence="8 11" id="KW-0472">Membrane</keyword>
<feature type="transmembrane region" description="Helical" evidence="11">
    <location>
        <begin position="151"/>
        <end position="171"/>
    </location>
</feature>
<dbReference type="RefSeq" id="WP_018022639.1">
    <property type="nucleotide sequence ID" value="NZ_AQUX01000010.1"/>
</dbReference>
<keyword evidence="3" id="KW-1003">Cell membrane</keyword>
<dbReference type="eggNOG" id="COG0025">
    <property type="taxonomic scope" value="Bacteria"/>
</dbReference>
<gene>
    <name evidence="13" type="ORF">CDOO_05175</name>
</gene>
<feature type="region of interest" description="Disordered" evidence="10">
    <location>
        <begin position="540"/>
        <end position="560"/>
    </location>
</feature>
<dbReference type="EMBL" id="CP006764">
    <property type="protein sequence ID" value="AIT60709.1"/>
    <property type="molecule type" value="Genomic_DNA"/>
</dbReference>
<feature type="transmembrane region" description="Helical" evidence="11">
    <location>
        <begin position="371"/>
        <end position="394"/>
    </location>
</feature>
<feature type="transmembrane region" description="Helical" evidence="11">
    <location>
        <begin position="89"/>
        <end position="122"/>
    </location>
</feature>
<evidence type="ECO:0000256" key="7">
    <source>
        <dbReference type="ARBA" id="ARBA00023065"/>
    </source>
</evidence>
<evidence type="ECO:0000256" key="4">
    <source>
        <dbReference type="ARBA" id="ARBA00022692"/>
    </source>
</evidence>
<evidence type="ECO:0000256" key="1">
    <source>
        <dbReference type="ARBA" id="ARBA00004651"/>
    </source>
</evidence>
<dbReference type="GO" id="GO:0098719">
    <property type="term" value="P:sodium ion import across plasma membrane"/>
    <property type="evidence" value="ECO:0007669"/>
    <property type="project" value="TreeGrafter"/>
</dbReference>
<keyword evidence="2" id="KW-0813">Transport</keyword>
<dbReference type="AlphaFoldDB" id="A0A097IF07"/>
<evidence type="ECO:0000256" key="3">
    <source>
        <dbReference type="ARBA" id="ARBA00022475"/>
    </source>
</evidence>
<dbReference type="Gene3D" id="6.10.140.1330">
    <property type="match status" value="1"/>
</dbReference>
<keyword evidence="14" id="KW-1185">Reference proteome</keyword>
<evidence type="ECO:0000256" key="10">
    <source>
        <dbReference type="SAM" id="MobiDB-lite"/>
    </source>
</evidence>
<keyword evidence="6" id="KW-0915">Sodium</keyword>
<feature type="transmembrane region" description="Helical" evidence="11">
    <location>
        <begin position="48"/>
        <end position="68"/>
    </location>
</feature>
<dbReference type="PANTHER" id="PTHR10110">
    <property type="entry name" value="SODIUM/HYDROGEN EXCHANGER"/>
    <property type="match status" value="1"/>
</dbReference>
<evidence type="ECO:0000256" key="11">
    <source>
        <dbReference type="SAM" id="Phobius"/>
    </source>
</evidence>
<name>A0A097IF07_9CORY</name>
<accession>A0A097IF07</accession>
<evidence type="ECO:0000256" key="9">
    <source>
        <dbReference type="ARBA" id="ARBA00023201"/>
    </source>
</evidence>
<feature type="transmembrane region" description="Helical" evidence="11">
    <location>
        <begin position="264"/>
        <end position="284"/>
    </location>
</feature>